<evidence type="ECO:0000256" key="2">
    <source>
        <dbReference type="ARBA" id="ARBA00023319"/>
    </source>
</evidence>
<dbReference type="InterPro" id="IPR036179">
    <property type="entry name" value="Ig-like_dom_sf"/>
</dbReference>
<name>A0A3B3DFK4_ORYME</name>
<proteinExistence type="predicted"/>
<evidence type="ECO:0000259" key="4">
    <source>
        <dbReference type="PROSITE" id="PS50835"/>
    </source>
</evidence>
<evidence type="ECO:0000256" key="1">
    <source>
        <dbReference type="ARBA" id="ARBA00023157"/>
    </source>
</evidence>
<dbReference type="SMART" id="SM00409">
    <property type="entry name" value="IG"/>
    <property type="match status" value="1"/>
</dbReference>
<keyword evidence="2" id="KW-0393">Immunoglobulin domain</keyword>
<feature type="domain" description="Ig-like" evidence="4">
    <location>
        <begin position="52"/>
        <end position="146"/>
    </location>
</feature>
<dbReference type="InterPro" id="IPR007110">
    <property type="entry name" value="Ig-like_dom"/>
</dbReference>
<dbReference type="InterPro" id="IPR003599">
    <property type="entry name" value="Ig_sub"/>
</dbReference>
<dbReference type="Gene3D" id="2.60.40.10">
    <property type="entry name" value="Immunoglobulins"/>
    <property type="match status" value="1"/>
</dbReference>
<evidence type="ECO:0000313" key="5">
    <source>
        <dbReference type="Ensembl" id="ENSOMEP00000028656.1"/>
    </source>
</evidence>
<organism evidence="5 6">
    <name type="scientific">Oryzias melastigma</name>
    <name type="common">Marine medaka</name>
    <dbReference type="NCBI Taxonomy" id="30732"/>
    <lineage>
        <taxon>Eukaryota</taxon>
        <taxon>Metazoa</taxon>
        <taxon>Chordata</taxon>
        <taxon>Craniata</taxon>
        <taxon>Vertebrata</taxon>
        <taxon>Euteleostomi</taxon>
        <taxon>Actinopterygii</taxon>
        <taxon>Neopterygii</taxon>
        <taxon>Teleostei</taxon>
        <taxon>Neoteleostei</taxon>
        <taxon>Acanthomorphata</taxon>
        <taxon>Ovalentaria</taxon>
        <taxon>Atherinomorphae</taxon>
        <taxon>Beloniformes</taxon>
        <taxon>Adrianichthyidae</taxon>
        <taxon>Oryziinae</taxon>
        <taxon>Oryzias</taxon>
    </lineage>
</organism>
<keyword evidence="1" id="KW-1015">Disulfide bond</keyword>
<dbReference type="PROSITE" id="PS50835">
    <property type="entry name" value="IG_LIKE"/>
    <property type="match status" value="1"/>
</dbReference>
<dbReference type="STRING" id="30732.ENSOMEP00000028656"/>
<dbReference type="Proteomes" id="UP000261560">
    <property type="component" value="Unplaced"/>
</dbReference>
<dbReference type="InterPro" id="IPR013783">
    <property type="entry name" value="Ig-like_fold"/>
</dbReference>
<dbReference type="FunFam" id="2.60.40.10:FF:000032">
    <property type="entry name" value="palladin isoform X1"/>
    <property type="match status" value="1"/>
</dbReference>
<dbReference type="GO" id="GO:0004672">
    <property type="term" value="F:protein kinase activity"/>
    <property type="evidence" value="ECO:0007669"/>
    <property type="project" value="TreeGrafter"/>
</dbReference>
<reference evidence="5" key="2">
    <citation type="submission" date="2025-09" db="UniProtKB">
        <authorList>
            <consortium name="Ensembl"/>
        </authorList>
    </citation>
    <scope>IDENTIFICATION</scope>
</reference>
<dbReference type="Ensembl" id="ENSOMET00000031966.1">
    <property type="protein sequence ID" value="ENSOMEP00000028656.1"/>
    <property type="gene ID" value="ENSOMEG00000000287.1"/>
</dbReference>
<keyword evidence="6" id="KW-1185">Reference proteome</keyword>
<feature type="region of interest" description="Disordered" evidence="3">
    <location>
        <begin position="1"/>
        <end position="48"/>
    </location>
</feature>
<dbReference type="PANTHER" id="PTHR47633">
    <property type="entry name" value="IMMUNOGLOBULIN"/>
    <property type="match status" value="1"/>
</dbReference>
<dbReference type="PaxDb" id="30732-ENSOMEP00000028656"/>
<dbReference type="SUPFAM" id="SSF48726">
    <property type="entry name" value="Immunoglobulin"/>
    <property type="match status" value="1"/>
</dbReference>
<dbReference type="InterPro" id="IPR013098">
    <property type="entry name" value="Ig_I-set"/>
</dbReference>
<evidence type="ECO:0000256" key="3">
    <source>
        <dbReference type="SAM" id="MobiDB-lite"/>
    </source>
</evidence>
<protein>
    <recommendedName>
        <fullName evidence="4">Ig-like domain-containing protein</fullName>
    </recommendedName>
</protein>
<accession>A0A3B3DFK4</accession>
<dbReference type="PANTHER" id="PTHR47633:SF8">
    <property type="entry name" value="SPEG NEIGHBOR PROTEIN"/>
    <property type="match status" value="1"/>
</dbReference>
<sequence length="149" mass="16163">SSSPWRNGSATPPSGSCTASPSLRPTGATLENTPSSTPPESEWHVSTSLKKPAIGQKELENITCPEGSTAVLECAISGEPSPEVTWYFEDTFLKVLDGNYRVEVEGKVYRLYISNFTHTDAGFYKCIGRNSLKLSHENTSSSLMIVCGR</sequence>
<dbReference type="AlphaFoldDB" id="A0A3B3DFK4"/>
<evidence type="ECO:0000313" key="6">
    <source>
        <dbReference type="Proteomes" id="UP000261560"/>
    </source>
</evidence>
<reference evidence="5" key="1">
    <citation type="submission" date="2025-08" db="UniProtKB">
        <authorList>
            <consortium name="Ensembl"/>
        </authorList>
    </citation>
    <scope>IDENTIFICATION</scope>
</reference>
<dbReference type="Pfam" id="PF07679">
    <property type="entry name" value="I-set"/>
    <property type="match status" value="1"/>
</dbReference>
<dbReference type="InterPro" id="IPR003598">
    <property type="entry name" value="Ig_sub2"/>
</dbReference>
<dbReference type="SMART" id="SM00408">
    <property type="entry name" value="IGc2"/>
    <property type="match status" value="1"/>
</dbReference>